<feature type="compositionally biased region" description="Basic and acidic residues" evidence="6">
    <location>
        <begin position="338"/>
        <end position="352"/>
    </location>
</feature>
<feature type="compositionally biased region" description="Basic and acidic residues" evidence="6">
    <location>
        <begin position="819"/>
        <end position="843"/>
    </location>
</feature>
<dbReference type="InterPro" id="IPR000504">
    <property type="entry name" value="RRM_dom"/>
</dbReference>
<dbReference type="Proteomes" id="UP000095149">
    <property type="component" value="Unassembled WGS sequence"/>
</dbReference>
<feature type="compositionally biased region" description="Acidic residues" evidence="6">
    <location>
        <begin position="363"/>
        <end position="393"/>
    </location>
</feature>
<gene>
    <name evidence="8" type="ORF">I350_05812</name>
</gene>
<feature type="compositionally biased region" description="Basic and acidic residues" evidence="6">
    <location>
        <begin position="882"/>
        <end position="923"/>
    </location>
</feature>
<dbReference type="InterPro" id="IPR034808">
    <property type="entry name" value="Nop4p_RRM3"/>
</dbReference>
<keyword evidence="4" id="KW-0539">Nucleus</keyword>
<dbReference type="PROSITE" id="PS50102">
    <property type="entry name" value="RRM"/>
    <property type="match status" value="3"/>
</dbReference>
<comment type="caution">
    <text evidence="8">The sequence shown here is derived from an EMBL/GenBank/DDBJ whole genome shotgun (WGS) entry which is preliminary data.</text>
</comment>
<evidence type="ECO:0000256" key="3">
    <source>
        <dbReference type="ARBA" id="ARBA00022884"/>
    </source>
</evidence>
<organism evidence="8 9">
    <name type="scientific">Cryptococcus amylolentus CBS 6273</name>
    <dbReference type="NCBI Taxonomy" id="1296118"/>
    <lineage>
        <taxon>Eukaryota</taxon>
        <taxon>Fungi</taxon>
        <taxon>Dikarya</taxon>
        <taxon>Basidiomycota</taxon>
        <taxon>Agaricomycotina</taxon>
        <taxon>Tremellomycetes</taxon>
        <taxon>Tremellales</taxon>
        <taxon>Cryptococcaceae</taxon>
        <taxon>Cryptococcus</taxon>
    </lineage>
</organism>
<dbReference type="PANTHER" id="PTHR48039:SF5">
    <property type="entry name" value="RNA-BINDING PROTEIN 28"/>
    <property type="match status" value="1"/>
</dbReference>
<feature type="domain" description="RRM" evidence="7">
    <location>
        <begin position="406"/>
        <end position="522"/>
    </location>
</feature>
<dbReference type="GO" id="GO:0005730">
    <property type="term" value="C:nucleolus"/>
    <property type="evidence" value="ECO:0007669"/>
    <property type="project" value="TreeGrafter"/>
</dbReference>
<keyword evidence="3 5" id="KW-0694">RNA-binding</keyword>
<comment type="subcellular location">
    <subcellularLocation>
        <location evidence="1">Nucleus</location>
    </subcellularLocation>
</comment>
<dbReference type="Gene3D" id="3.30.70.330">
    <property type="match status" value="3"/>
</dbReference>
<feature type="compositionally biased region" description="Basic and acidic residues" evidence="6">
    <location>
        <begin position="859"/>
        <end position="875"/>
    </location>
</feature>
<evidence type="ECO:0000256" key="5">
    <source>
        <dbReference type="PROSITE-ProRule" id="PRU00176"/>
    </source>
</evidence>
<feature type="domain" description="RRM" evidence="7">
    <location>
        <begin position="236"/>
        <end position="333"/>
    </location>
</feature>
<dbReference type="InterPro" id="IPR012677">
    <property type="entry name" value="Nucleotide-bd_a/b_plait_sf"/>
</dbReference>
<accession>A0A1E3JQ03</accession>
<feature type="domain" description="RRM" evidence="7">
    <location>
        <begin position="25"/>
        <end position="105"/>
    </location>
</feature>
<dbReference type="FunFam" id="3.30.70.330:FF:000406">
    <property type="entry name" value="Related to Nucleolar protein NOP4"/>
    <property type="match status" value="1"/>
</dbReference>
<dbReference type="AlphaFoldDB" id="A0A1E3JQ03"/>
<feature type="compositionally biased region" description="Pro residues" evidence="6">
    <location>
        <begin position="273"/>
        <end position="286"/>
    </location>
</feature>
<dbReference type="OrthoDB" id="267048at2759"/>
<evidence type="ECO:0000313" key="8">
    <source>
        <dbReference type="EMBL" id="ODO02969.1"/>
    </source>
</evidence>
<dbReference type="CDD" id="cd12413">
    <property type="entry name" value="RRM1_RBM28_like"/>
    <property type="match status" value="1"/>
</dbReference>
<sequence length="980" mass="108875">MDGDFIPLEGTPVPSKKERKEKVNHTLFVSSLPYTATSTDLLTHFSFIGPVRHGFIATDKESGKSKGVGYVTYSLREDAERALEELNNKSFGGGNRKIKIIFADEKMSLKERKAEIKVSKPIPGQTDNKGPSDPNAIRTLVLSGLPAGITKAVLWKKIRKTNDKAEVVYPVEAEEGEEKPAEDVAQVLFPTHGDALKALPKLHGHTYKGAVLSCVLKKRLERFSSKGDGKANSHAGRLIVRNLSWDTTVQDLRKSFLPFGPIHSIDLPTLPSKLPPSDDPSKPLPPPRARGFAFVWFMTKLDAEKAIEGVNGKVLKQPKEGEGRVVAVDWALSKEKWQEANKDEKKEEKEESGSESSSSGSGSDEESGSEEDSDEEESGEESGSGSEEEEEEEPVKPTLPAVDVGSTLFIRNLPFETTEQELTELFRSFGPLRYARITMDKMTGRSRGTGFVCFWKTEHAEAAIEESLRVAQETGANNIPLGGGPSKNPFALPSLLTVDPSSSLASRLVLHGRTLEITHAVTRETATQMKEDGERSRNAADKRNTYLMREGVIFPNSPAAEGLPEAEVEKRQASFNSRKTLLRGNPSLYISKTRLSIRQLPLFASDRTLKRLAIHAVREFDKEVAEGNREGLARAEEMDDTMSATLEGKDKKKGKSKKERDTVVIQSKIIRQTEKLDPVTGQGRSKGYGFLELRTHKDALKVLRWANNNPEVGPLMWEWWKLELKDLKERAEKGLVEARKREEEEKKAASDGKMEKQSKKVLESAEDLEARLKKLDNRLQEGDDRSGGGMRAGKTLIMEFSIENVQVVKRRVEKIVTQRGEARDDRGGRERGGRERDGRDGNKRKPGVIAAEDSDDDEAPRAKRSKPDDSWKKDTPGGGRFAKRDAPTGKYDKKDRSGGKFEKKGGKFDRNDRPGKFDKRDRPGQVQPRQAGRRGEEKSVDQVKQAVKASEAGEKRGIEKLGSQLGSMIGRKRKLRKGGK</sequence>
<feature type="region of interest" description="Disordered" evidence="6">
    <location>
        <begin position="737"/>
        <end position="762"/>
    </location>
</feature>
<evidence type="ECO:0000256" key="2">
    <source>
        <dbReference type="ARBA" id="ARBA00022737"/>
    </source>
</evidence>
<feature type="region of interest" description="Disordered" evidence="6">
    <location>
        <begin position="628"/>
        <end position="660"/>
    </location>
</feature>
<feature type="region of interest" description="Disordered" evidence="6">
    <location>
        <begin position="267"/>
        <end position="286"/>
    </location>
</feature>
<dbReference type="SUPFAM" id="SSF54928">
    <property type="entry name" value="RNA-binding domain, RBD"/>
    <property type="match status" value="2"/>
</dbReference>
<feature type="region of interest" description="Disordered" evidence="6">
    <location>
        <begin position="338"/>
        <end position="401"/>
    </location>
</feature>
<dbReference type="EMBL" id="MEKH01000009">
    <property type="protein sequence ID" value="ODO02969.1"/>
    <property type="molecule type" value="Genomic_DNA"/>
</dbReference>
<dbReference type="CDD" id="cd12676">
    <property type="entry name" value="RRM3_Nop4p"/>
    <property type="match status" value="1"/>
</dbReference>
<evidence type="ECO:0000259" key="7">
    <source>
        <dbReference type="PROSITE" id="PS50102"/>
    </source>
</evidence>
<keyword evidence="2" id="KW-0677">Repeat</keyword>
<proteinExistence type="predicted"/>
<protein>
    <recommendedName>
        <fullName evidence="7">RRM domain-containing protein</fullName>
    </recommendedName>
</protein>
<evidence type="ECO:0000256" key="1">
    <source>
        <dbReference type="ARBA" id="ARBA00004123"/>
    </source>
</evidence>
<dbReference type="SMART" id="SM00360">
    <property type="entry name" value="RRM"/>
    <property type="match status" value="3"/>
</dbReference>
<name>A0A1E3JQ03_9TREE</name>
<dbReference type="PANTHER" id="PTHR48039">
    <property type="entry name" value="RNA-BINDING MOTIF PROTEIN 14B"/>
    <property type="match status" value="1"/>
</dbReference>
<dbReference type="InterPro" id="IPR051945">
    <property type="entry name" value="RRM_MRD1_RNA_proc_ribogen"/>
</dbReference>
<feature type="region of interest" description="Disordered" evidence="6">
    <location>
        <begin position="819"/>
        <end position="980"/>
    </location>
</feature>
<evidence type="ECO:0000313" key="9">
    <source>
        <dbReference type="Proteomes" id="UP000095149"/>
    </source>
</evidence>
<evidence type="ECO:0000256" key="6">
    <source>
        <dbReference type="SAM" id="MobiDB-lite"/>
    </source>
</evidence>
<evidence type="ECO:0000256" key="4">
    <source>
        <dbReference type="ARBA" id="ARBA00023242"/>
    </source>
</evidence>
<dbReference type="GO" id="GO:0003729">
    <property type="term" value="F:mRNA binding"/>
    <property type="evidence" value="ECO:0007669"/>
    <property type="project" value="TreeGrafter"/>
</dbReference>
<dbReference type="Pfam" id="PF00076">
    <property type="entry name" value="RRM_1"/>
    <property type="match status" value="4"/>
</dbReference>
<reference evidence="8 9" key="1">
    <citation type="submission" date="2016-06" db="EMBL/GenBank/DDBJ databases">
        <title>Evolution of pathogenesis and genome organization in the Tremellales.</title>
        <authorList>
            <person name="Cuomo C."/>
            <person name="Litvintseva A."/>
            <person name="Heitman J."/>
            <person name="Chen Y."/>
            <person name="Sun S."/>
            <person name="Springer D."/>
            <person name="Dromer F."/>
            <person name="Young S."/>
            <person name="Zeng Q."/>
            <person name="Chapman S."/>
            <person name="Gujja S."/>
            <person name="Saif S."/>
            <person name="Birren B."/>
        </authorList>
    </citation>
    <scope>NUCLEOTIDE SEQUENCE [LARGE SCALE GENOMIC DNA]</scope>
    <source>
        <strain evidence="8 9">CBS 6273</strain>
    </source>
</reference>
<dbReference type="InterPro" id="IPR035979">
    <property type="entry name" value="RBD_domain_sf"/>
</dbReference>
<feature type="compositionally biased region" description="Basic residues" evidence="6">
    <location>
        <begin position="970"/>
        <end position="980"/>
    </location>
</feature>